<feature type="region of interest" description="Disordered" evidence="2">
    <location>
        <begin position="1"/>
        <end position="55"/>
    </location>
</feature>
<organism evidence="3 4">
    <name type="scientific">Halteria grandinella</name>
    <dbReference type="NCBI Taxonomy" id="5974"/>
    <lineage>
        <taxon>Eukaryota</taxon>
        <taxon>Sar</taxon>
        <taxon>Alveolata</taxon>
        <taxon>Ciliophora</taxon>
        <taxon>Intramacronucleata</taxon>
        <taxon>Spirotrichea</taxon>
        <taxon>Stichotrichia</taxon>
        <taxon>Sporadotrichida</taxon>
        <taxon>Halteriidae</taxon>
        <taxon>Halteria</taxon>
    </lineage>
</organism>
<dbReference type="AlphaFoldDB" id="A0A8J8NQP8"/>
<evidence type="ECO:0000313" key="3">
    <source>
        <dbReference type="EMBL" id="TNV78490.1"/>
    </source>
</evidence>
<dbReference type="Proteomes" id="UP000785679">
    <property type="component" value="Unassembled WGS sequence"/>
</dbReference>
<feature type="coiled-coil region" evidence="1">
    <location>
        <begin position="105"/>
        <end position="139"/>
    </location>
</feature>
<proteinExistence type="predicted"/>
<evidence type="ECO:0000256" key="2">
    <source>
        <dbReference type="SAM" id="MobiDB-lite"/>
    </source>
</evidence>
<reference evidence="3" key="1">
    <citation type="submission" date="2019-06" db="EMBL/GenBank/DDBJ databases">
        <authorList>
            <person name="Zheng W."/>
        </authorList>
    </citation>
    <scope>NUCLEOTIDE SEQUENCE</scope>
    <source>
        <strain evidence="3">QDHG01</strain>
    </source>
</reference>
<name>A0A8J8NQP8_HALGN</name>
<feature type="compositionally biased region" description="Basic and acidic residues" evidence="2">
    <location>
        <begin position="1"/>
        <end position="13"/>
    </location>
</feature>
<feature type="compositionally biased region" description="Polar residues" evidence="2">
    <location>
        <begin position="15"/>
        <end position="24"/>
    </location>
</feature>
<keyword evidence="4" id="KW-1185">Reference proteome</keyword>
<accession>A0A8J8NQP8</accession>
<comment type="caution">
    <text evidence="3">The sequence shown here is derived from an EMBL/GenBank/DDBJ whole genome shotgun (WGS) entry which is preliminary data.</text>
</comment>
<gene>
    <name evidence="3" type="ORF">FGO68_gene1805</name>
</gene>
<keyword evidence="1" id="KW-0175">Coiled coil</keyword>
<sequence length="355" mass="41237">MEQLPGEEHKDATSEQETPLTDQEIQAVIDSSTKKESLIDQENQIQSQADTKTSSVQFEVQPTIKIISYSQPNPHLPDELGIITEESKADVEIAGEVRYIEHHQQIQNEEQIVELEEQKDGQEEQKDGLEEKEIEQLEEDLASQVIELVFHHYKSRCQQSKIPEHVAIAKSKLQQMGQYKYSGPSQSLEFRKGFSADLIPIDLYSQYWLLQYRALNTSQSSECSDYLSSLVGLLQEESCEQIFTEFIQYANNLSTEDKVEALLTFQDVRLKTQQCKELWLARNESEAERQEIFDLCKPDWDFNQQQSKYVLHTIPQKLEALLKECIFEVDEEIIEENNGFTLMTFLESVEHYLKR</sequence>
<dbReference type="EMBL" id="RRYP01010266">
    <property type="protein sequence ID" value="TNV78490.1"/>
    <property type="molecule type" value="Genomic_DNA"/>
</dbReference>
<evidence type="ECO:0000256" key="1">
    <source>
        <dbReference type="SAM" id="Coils"/>
    </source>
</evidence>
<evidence type="ECO:0000313" key="4">
    <source>
        <dbReference type="Proteomes" id="UP000785679"/>
    </source>
</evidence>
<feature type="compositionally biased region" description="Polar residues" evidence="2">
    <location>
        <begin position="40"/>
        <end position="55"/>
    </location>
</feature>
<protein>
    <submittedName>
        <fullName evidence="3">Uncharacterized protein</fullName>
    </submittedName>
</protein>